<gene>
    <name evidence="2" type="ORF">NG821_02645</name>
</gene>
<sequence length="151" mass="17041">MKRIFFILVALFVCIYGFAQTPNDIFTEFCQAKKASFVNVPGYMIKLTHLNTAKYRADSLKVLNLGNCSRRVIKRFSKMTAHLNASGYTPIAAKNDKKYYKSQVWLRQKDGAISSILLLRVGKHIGDLIQIDGNLDPNSVSSVIDEDYDSL</sequence>
<reference evidence="2 3" key="1">
    <citation type="submission" date="2022-06" db="EMBL/GenBank/DDBJ databases">
        <title>A taxonomic note on the genus Prevotella: Description of four novel genera and emended description of the genera Hallella and Xylanibacter.</title>
        <authorList>
            <person name="Hitch T.C.A."/>
        </authorList>
    </citation>
    <scope>NUCLEOTIDE SEQUENCE [LARGE SCALE GENOMIC DNA]</scope>
    <source>
        <strain evidence="2 3">DSM 100619</strain>
    </source>
</reference>
<feature type="signal peptide" evidence="1">
    <location>
        <begin position="1"/>
        <end position="19"/>
    </location>
</feature>
<dbReference type="Pfam" id="PF14060">
    <property type="entry name" value="DUF4252"/>
    <property type="match status" value="1"/>
</dbReference>
<name>A0ABT1BUI9_9BACT</name>
<evidence type="ECO:0000313" key="2">
    <source>
        <dbReference type="EMBL" id="MCO6024751.1"/>
    </source>
</evidence>
<keyword evidence="3" id="KW-1185">Reference proteome</keyword>
<evidence type="ECO:0000256" key="1">
    <source>
        <dbReference type="SAM" id="SignalP"/>
    </source>
</evidence>
<dbReference type="InterPro" id="IPR025348">
    <property type="entry name" value="DUF4252"/>
</dbReference>
<accession>A0ABT1BUI9</accession>
<dbReference type="RefSeq" id="WP_252760115.1">
    <property type="nucleotide sequence ID" value="NZ_JAMXLY010000006.1"/>
</dbReference>
<keyword evidence="1" id="KW-0732">Signal</keyword>
<comment type="caution">
    <text evidence="2">The sequence shown here is derived from an EMBL/GenBank/DDBJ whole genome shotgun (WGS) entry which is preliminary data.</text>
</comment>
<evidence type="ECO:0000313" key="3">
    <source>
        <dbReference type="Proteomes" id="UP001204015"/>
    </source>
</evidence>
<dbReference type="Proteomes" id="UP001204015">
    <property type="component" value="Unassembled WGS sequence"/>
</dbReference>
<organism evidence="2 3">
    <name type="scientific">Segatella cerevisiae</name>
    <dbReference type="NCBI Taxonomy" id="2053716"/>
    <lineage>
        <taxon>Bacteria</taxon>
        <taxon>Pseudomonadati</taxon>
        <taxon>Bacteroidota</taxon>
        <taxon>Bacteroidia</taxon>
        <taxon>Bacteroidales</taxon>
        <taxon>Prevotellaceae</taxon>
        <taxon>Segatella</taxon>
    </lineage>
</organism>
<dbReference type="EMBL" id="JAMXLY010000006">
    <property type="protein sequence ID" value="MCO6024751.1"/>
    <property type="molecule type" value="Genomic_DNA"/>
</dbReference>
<proteinExistence type="predicted"/>
<protein>
    <submittedName>
        <fullName evidence="2">DUF4252 domain-containing protein</fullName>
    </submittedName>
</protein>
<feature type="chain" id="PRO_5045091543" evidence="1">
    <location>
        <begin position="20"/>
        <end position="151"/>
    </location>
</feature>